<comment type="caution">
    <text evidence="2">The sequence shown here is derived from an EMBL/GenBank/DDBJ whole genome shotgun (WGS) entry which is preliminary data.</text>
</comment>
<sequence length="481" mass="53845">MSENPGSRLLNVSHVHLLVQIRSDCYMIPLKSSLLLPPSAPSPTRALQMDPSGPLTRYSSPPTQLFQQFFAGASSFSVYGGHFHAIGGDYVDSRTVSNLNADELERLLAQLRQVELAYRSIAQHVGYTSVNGVTIIDALDERIILPPSLVAEFEDVHYFLLKHFRGVLGEELVAEREYCIARQHDGQLVRPEDWKSVLEAGEVVVMSMLIEKVWVESVKDTCPKCGRTRLGTYREGGWFKCDRRFIELTLYVVPYEAYILVADRSALLISRVMYVIFHRRRTFISLTAPFTCSLVRTSFLHLKCTFFSLNATSCSCSEVRDPSASLPSRSYDLPPLQPFISITDHSVLLLPSPMYVDISPEVYIQLADRSVVLLPSPLYVLVFLSCASTSLTSLCLYTLALGTQLRSITPLTLSLSHRNLLSSLSVVLKSKRSQDVLEEIVETRSYGDYFPSSDEEIVEGSSDEECVLTSKRSEVHNTVHG</sequence>
<accession>A0A8H5BC16</accession>
<reference evidence="2 3" key="1">
    <citation type="journal article" date="2020" name="ISME J.">
        <title>Uncovering the hidden diversity of litter-decomposition mechanisms in mushroom-forming fungi.</title>
        <authorList>
            <person name="Floudas D."/>
            <person name="Bentzer J."/>
            <person name="Ahren D."/>
            <person name="Johansson T."/>
            <person name="Persson P."/>
            <person name="Tunlid A."/>
        </authorList>
    </citation>
    <scope>NUCLEOTIDE SEQUENCE [LARGE SCALE GENOMIC DNA]</scope>
    <source>
        <strain evidence="2 3">CBS 175.51</strain>
    </source>
</reference>
<evidence type="ECO:0000313" key="2">
    <source>
        <dbReference type="EMBL" id="KAF5320451.1"/>
    </source>
</evidence>
<dbReference type="EMBL" id="JAACJK010000169">
    <property type="protein sequence ID" value="KAF5320451.1"/>
    <property type="molecule type" value="Genomic_DNA"/>
</dbReference>
<organism evidence="2 3">
    <name type="scientific">Ephemerocybe angulata</name>
    <dbReference type="NCBI Taxonomy" id="980116"/>
    <lineage>
        <taxon>Eukaryota</taxon>
        <taxon>Fungi</taxon>
        <taxon>Dikarya</taxon>
        <taxon>Basidiomycota</taxon>
        <taxon>Agaricomycotina</taxon>
        <taxon>Agaricomycetes</taxon>
        <taxon>Agaricomycetidae</taxon>
        <taxon>Agaricales</taxon>
        <taxon>Agaricineae</taxon>
        <taxon>Psathyrellaceae</taxon>
        <taxon>Ephemerocybe</taxon>
    </lineage>
</organism>
<keyword evidence="3" id="KW-1185">Reference proteome</keyword>
<gene>
    <name evidence="2" type="ORF">D9611_010672</name>
</gene>
<dbReference type="Pfam" id="PF22893">
    <property type="entry name" value="ULD_2"/>
    <property type="match status" value="1"/>
</dbReference>
<proteinExistence type="predicted"/>
<dbReference type="AlphaFoldDB" id="A0A8H5BC16"/>
<feature type="domain" description="Ubiquitin-like" evidence="1">
    <location>
        <begin position="130"/>
        <end position="211"/>
    </location>
</feature>
<evidence type="ECO:0000259" key="1">
    <source>
        <dbReference type="Pfam" id="PF22893"/>
    </source>
</evidence>
<name>A0A8H5BC16_9AGAR</name>
<dbReference type="OrthoDB" id="3052670at2759"/>
<protein>
    <recommendedName>
        <fullName evidence="1">Ubiquitin-like domain-containing protein</fullName>
    </recommendedName>
</protein>
<dbReference type="InterPro" id="IPR054464">
    <property type="entry name" value="ULD_fung"/>
</dbReference>
<evidence type="ECO:0000313" key="3">
    <source>
        <dbReference type="Proteomes" id="UP000541558"/>
    </source>
</evidence>
<dbReference type="Proteomes" id="UP000541558">
    <property type="component" value="Unassembled WGS sequence"/>
</dbReference>